<feature type="chain" id="PRO_5042250426" evidence="1">
    <location>
        <begin position="29"/>
        <end position="98"/>
    </location>
</feature>
<dbReference type="AlphaFoldDB" id="A0AAE1T171"/>
<comment type="caution">
    <text evidence="2">The sequence shown here is derived from an EMBL/GenBank/DDBJ whole genome shotgun (WGS) entry which is preliminary data.</text>
</comment>
<accession>A0AAE1T171</accession>
<keyword evidence="1" id="KW-0732">Signal</keyword>
<evidence type="ECO:0000313" key="2">
    <source>
        <dbReference type="EMBL" id="KAK4380609.1"/>
    </source>
</evidence>
<reference evidence="2" key="1">
    <citation type="submission" date="2023-12" db="EMBL/GenBank/DDBJ databases">
        <title>Genome assembly of Anisodus tanguticus.</title>
        <authorList>
            <person name="Wang Y.-J."/>
        </authorList>
    </citation>
    <scope>NUCLEOTIDE SEQUENCE</scope>
    <source>
        <strain evidence="2">KB-2021</strain>
        <tissue evidence="2">Leaf</tissue>
    </source>
</reference>
<keyword evidence="3" id="KW-1185">Reference proteome</keyword>
<dbReference type="EMBL" id="JAVYJV010000001">
    <property type="protein sequence ID" value="KAK4380609.1"/>
    <property type="molecule type" value="Genomic_DNA"/>
</dbReference>
<protein>
    <submittedName>
        <fullName evidence="2">Uncharacterized protein</fullName>
    </submittedName>
</protein>
<gene>
    <name evidence="2" type="ORF">RND71_002471</name>
</gene>
<dbReference type="Proteomes" id="UP001291623">
    <property type="component" value="Unassembled WGS sequence"/>
</dbReference>
<organism evidence="2 3">
    <name type="scientific">Anisodus tanguticus</name>
    <dbReference type="NCBI Taxonomy" id="243964"/>
    <lineage>
        <taxon>Eukaryota</taxon>
        <taxon>Viridiplantae</taxon>
        <taxon>Streptophyta</taxon>
        <taxon>Embryophyta</taxon>
        <taxon>Tracheophyta</taxon>
        <taxon>Spermatophyta</taxon>
        <taxon>Magnoliopsida</taxon>
        <taxon>eudicotyledons</taxon>
        <taxon>Gunneridae</taxon>
        <taxon>Pentapetalae</taxon>
        <taxon>asterids</taxon>
        <taxon>lamiids</taxon>
        <taxon>Solanales</taxon>
        <taxon>Solanaceae</taxon>
        <taxon>Solanoideae</taxon>
        <taxon>Hyoscyameae</taxon>
        <taxon>Anisodus</taxon>
    </lineage>
</organism>
<sequence>MAKFINILFVVILIAFISDEEIIDKVQGEECAIDVGFNICTSNHDRCLMQCRQTSFYLVYKAQCQIAGDGSTYCECIFNCIDGGGGNKLMVANSPSPQ</sequence>
<evidence type="ECO:0000256" key="1">
    <source>
        <dbReference type="SAM" id="SignalP"/>
    </source>
</evidence>
<feature type="signal peptide" evidence="1">
    <location>
        <begin position="1"/>
        <end position="28"/>
    </location>
</feature>
<proteinExistence type="predicted"/>
<evidence type="ECO:0000313" key="3">
    <source>
        <dbReference type="Proteomes" id="UP001291623"/>
    </source>
</evidence>
<name>A0AAE1T171_9SOLA</name>